<dbReference type="InterPro" id="IPR002181">
    <property type="entry name" value="Fibrinogen_a/b/g_C_dom"/>
</dbReference>
<dbReference type="GO" id="GO:0005615">
    <property type="term" value="C:extracellular space"/>
    <property type="evidence" value="ECO:0007669"/>
    <property type="project" value="TreeGrafter"/>
</dbReference>
<reference evidence="5" key="2">
    <citation type="submission" date="2025-08" db="UniProtKB">
        <authorList>
            <consortium name="RefSeq"/>
        </authorList>
    </citation>
    <scope>IDENTIFICATION</scope>
    <source>
        <strain evidence="5">14028-0561.14</strain>
        <tissue evidence="5">Whole fly</tissue>
    </source>
</reference>
<evidence type="ECO:0000313" key="4">
    <source>
        <dbReference type="Proteomes" id="UP001652661"/>
    </source>
</evidence>
<evidence type="ECO:0000259" key="3">
    <source>
        <dbReference type="PROSITE" id="PS51406"/>
    </source>
</evidence>
<sequence>MFQLSSAIALCILLQGTLSHPSDNQDKELPRIAEEPLTIGNQCNGYCFSVLKPILDHFVSLKEGADASSEFRDKIHSLEETVKHLQGQLENTKTQLKDNENLIKEKDERINDLQGQLNSTTARFTEISDQLRACKQTEENLPNTCPSGSPNGIYQIKLRGSPAFKVPCVSAASGWTVVLSRFDGSENFNRTWRDYRNGFGDFSGEFFIGLEKLHLMTRSQHHELYIQLRDVNGSTAIANYDDFIVGSEQEEYKLKSLGKYSGTAGDSLRYHLDKKFTTTDRDNDLGDGHCVSNHGGGGWWYGACAQGFLTGKYYKDGRRLSKDYGIIWVDWRNFNVSLTFAQMMIRPQTIRV</sequence>
<dbReference type="PANTHER" id="PTHR19143">
    <property type="entry name" value="FIBRINOGEN/TENASCIN/ANGIOPOEITIN"/>
    <property type="match status" value="1"/>
</dbReference>
<feature type="domain" description="Fibrinogen C-terminal" evidence="3">
    <location>
        <begin position="125"/>
        <end position="349"/>
    </location>
</feature>
<keyword evidence="4" id="KW-1185">Reference proteome</keyword>
<reference evidence="4" key="1">
    <citation type="submission" date="2025-05" db="UniProtKB">
        <authorList>
            <consortium name="RefSeq"/>
        </authorList>
    </citation>
    <scope>NUCLEOTIDE SEQUENCE [LARGE SCALE GENOMIC DNA]</scope>
    <source>
        <strain evidence="4">14028-0561.14</strain>
    </source>
</reference>
<dbReference type="SUPFAM" id="SSF56496">
    <property type="entry name" value="Fibrinogen C-terminal domain-like"/>
    <property type="match status" value="1"/>
</dbReference>
<name>A0A6P4IY65_DROKI</name>
<gene>
    <name evidence="5" type="primary">LOC108078516</name>
</gene>
<dbReference type="InterPro" id="IPR036056">
    <property type="entry name" value="Fibrinogen-like_C"/>
</dbReference>
<keyword evidence="1" id="KW-0175">Coiled coil</keyword>
<feature type="coiled-coil region" evidence="1">
    <location>
        <begin position="68"/>
        <end position="123"/>
    </location>
</feature>
<dbReference type="Proteomes" id="UP001652661">
    <property type="component" value="Chromosome 2L"/>
</dbReference>
<feature type="chain" id="PRO_5027612333" evidence="2">
    <location>
        <begin position="20"/>
        <end position="352"/>
    </location>
</feature>
<evidence type="ECO:0000256" key="1">
    <source>
        <dbReference type="SAM" id="Coils"/>
    </source>
</evidence>
<dbReference type="OrthoDB" id="6145874at2759"/>
<dbReference type="AlphaFoldDB" id="A0A6P4IY65"/>
<keyword evidence="2" id="KW-0732">Signal</keyword>
<protein>
    <submittedName>
        <fullName evidence="5">Microfibril-associated glycoprotein 4-like</fullName>
    </submittedName>
</protein>
<dbReference type="Gene3D" id="3.90.215.10">
    <property type="entry name" value="Gamma Fibrinogen, chain A, domain 1"/>
    <property type="match status" value="1"/>
</dbReference>
<feature type="signal peptide" evidence="2">
    <location>
        <begin position="1"/>
        <end position="19"/>
    </location>
</feature>
<dbReference type="Pfam" id="PF00147">
    <property type="entry name" value="Fibrinogen_C"/>
    <property type="match status" value="1"/>
</dbReference>
<dbReference type="CDD" id="cd00087">
    <property type="entry name" value="FReD"/>
    <property type="match status" value="1"/>
</dbReference>
<dbReference type="InterPro" id="IPR014716">
    <property type="entry name" value="Fibrinogen_a/b/g_C_1"/>
</dbReference>
<evidence type="ECO:0000256" key="2">
    <source>
        <dbReference type="SAM" id="SignalP"/>
    </source>
</evidence>
<proteinExistence type="predicted"/>
<dbReference type="PROSITE" id="PS51406">
    <property type="entry name" value="FIBRINOGEN_C_2"/>
    <property type="match status" value="1"/>
</dbReference>
<dbReference type="SMART" id="SM00186">
    <property type="entry name" value="FBG"/>
    <property type="match status" value="1"/>
</dbReference>
<dbReference type="InterPro" id="IPR050373">
    <property type="entry name" value="Fibrinogen_C-term_domain"/>
</dbReference>
<accession>A0A6P4IY65</accession>
<dbReference type="GeneID" id="108078516"/>
<evidence type="ECO:0000313" key="5">
    <source>
        <dbReference type="RefSeq" id="XP_017027911.1"/>
    </source>
</evidence>
<dbReference type="RefSeq" id="XP_017027911.1">
    <property type="nucleotide sequence ID" value="XM_017172422.3"/>
</dbReference>
<dbReference type="PANTHER" id="PTHR19143:SF327">
    <property type="entry name" value="FI21813P1-RELATED"/>
    <property type="match status" value="1"/>
</dbReference>
<organism evidence="4 5">
    <name type="scientific">Drosophila kikkawai</name>
    <name type="common">Fruit fly</name>
    <dbReference type="NCBI Taxonomy" id="30033"/>
    <lineage>
        <taxon>Eukaryota</taxon>
        <taxon>Metazoa</taxon>
        <taxon>Ecdysozoa</taxon>
        <taxon>Arthropoda</taxon>
        <taxon>Hexapoda</taxon>
        <taxon>Insecta</taxon>
        <taxon>Pterygota</taxon>
        <taxon>Neoptera</taxon>
        <taxon>Endopterygota</taxon>
        <taxon>Diptera</taxon>
        <taxon>Brachycera</taxon>
        <taxon>Muscomorpha</taxon>
        <taxon>Ephydroidea</taxon>
        <taxon>Drosophilidae</taxon>
        <taxon>Drosophila</taxon>
        <taxon>Sophophora</taxon>
    </lineage>
</organism>